<evidence type="ECO:0000313" key="9">
    <source>
        <dbReference type="Proteomes" id="UP000188268"/>
    </source>
</evidence>
<feature type="domain" description="Protein kinase" evidence="7">
    <location>
        <begin position="1"/>
        <end position="289"/>
    </location>
</feature>
<evidence type="ECO:0000256" key="4">
    <source>
        <dbReference type="ARBA" id="ARBA00022741"/>
    </source>
</evidence>
<dbReference type="Gramene" id="OMO58957">
    <property type="protein sequence ID" value="OMO58957"/>
    <property type="gene ID" value="CCACVL1_25211"/>
</dbReference>
<dbReference type="InterPro" id="IPR008271">
    <property type="entry name" value="Ser/Thr_kinase_AS"/>
</dbReference>
<dbReference type="PANTHER" id="PTHR24056">
    <property type="entry name" value="CELL DIVISION PROTEIN KINASE"/>
    <property type="match status" value="1"/>
</dbReference>
<dbReference type="Gene3D" id="3.30.200.20">
    <property type="entry name" value="Phosphorylase Kinase, domain 1"/>
    <property type="match status" value="1"/>
</dbReference>
<keyword evidence="4" id="KW-0547">Nucleotide-binding</keyword>
<evidence type="ECO:0000256" key="5">
    <source>
        <dbReference type="ARBA" id="ARBA00022777"/>
    </source>
</evidence>
<dbReference type="STRING" id="210143.A0A1R3GLN9"/>
<comment type="similarity">
    <text evidence="1">Belongs to the protein kinase superfamily. CMGC Ser/Thr protein kinase family. CDC2/CDKX subfamily.</text>
</comment>
<dbReference type="GO" id="GO:0005634">
    <property type="term" value="C:nucleus"/>
    <property type="evidence" value="ECO:0007669"/>
    <property type="project" value="TreeGrafter"/>
</dbReference>
<dbReference type="PROSITE" id="PS50011">
    <property type="entry name" value="PROTEIN_KINASE_DOM"/>
    <property type="match status" value="1"/>
</dbReference>
<dbReference type="OrthoDB" id="1732493at2759"/>
<evidence type="ECO:0000259" key="7">
    <source>
        <dbReference type="PROSITE" id="PS50011"/>
    </source>
</evidence>
<dbReference type="FunFam" id="1.10.510.10:FF:000624">
    <property type="entry name" value="Mitogen-activated protein kinase"/>
    <property type="match status" value="1"/>
</dbReference>
<dbReference type="OMA" id="AYEKHAE"/>
<keyword evidence="2" id="KW-0723">Serine/threonine-protein kinase</keyword>
<keyword evidence="6" id="KW-0067">ATP-binding</keyword>
<dbReference type="GO" id="GO:0004674">
    <property type="term" value="F:protein serine/threonine kinase activity"/>
    <property type="evidence" value="ECO:0007669"/>
    <property type="project" value="UniProtKB-KW"/>
</dbReference>
<keyword evidence="3" id="KW-0808">Transferase</keyword>
<dbReference type="SMART" id="SM00220">
    <property type="entry name" value="S_TKc"/>
    <property type="match status" value="1"/>
</dbReference>
<dbReference type="GO" id="GO:0005524">
    <property type="term" value="F:ATP binding"/>
    <property type="evidence" value="ECO:0007669"/>
    <property type="project" value="UniProtKB-KW"/>
</dbReference>
<organism evidence="8 9">
    <name type="scientific">Corchorus capsularis</name>
    <name type="common">Jute</name>
    <dbReference type="NCBI Taxonomy" id="210143"/>
    <lineage>
        <taxon>Eukaryota</taxon>
        <taxon>Viridiplantae</taxon>
        <taxon>Streptophyta</taxon>
        <taxon>Embryophyta</taxon>
        <taxon>Tracheophyta</taxon>
        <taxon>Spermatophyta</taxon>
        <taxon>Magnoliopsida</taxon>
        <taxon>eudicotyledons</taxon>
        <taxon>Gunneridae</taxon>
        <taxon>Pentapetalae</taxon>
        <taxon>rosids</taxon>
        <taxon>malvids</taxon>
        <taxon>Malvales</taxon>
        <taxon>Malvaceae</taxon>
        <taxon>Grewioideae</taxon>
        <taxon>Apeibeae</taxon>
        <taxon>Corchorus</taxon>
    </lineage>
</organism>
<dbReference type="InterPro" id="IPR011009">
    <property type="entry name" value="Kinase-like_dom_sf"/>
</dbReference>
<evidence type="ECO:0000256" key="6">
    <source>
        <dbReference type="ARBA" id="ARBA00022840"/>
    </source>
</evidence>
<name>A0A1R3GLN9_COCAP</name>
<protein>
    <recommendedName>
        <fullName evidence="7">Protein kinase domain-containing protein</fullName>
    </recommendedName>
</protein>
<dbReference type="AlphaFoldDB" id="A0A1R3GLN9"/>
<keyword evidence="5" id="KW-0418">Kinase</keyword>
<dbReference type="Proteomes" id="UP000188268">
    <property type="component" value="Unassembled WGS sequence"/>
</dbReference>
<dbReference type="InterPro" id="IPR050108">
    <property type="entry name" value="CDK"/>
</dbReference>
<comment type="caution">
    <text evidence="8">The sequence shown here is derived from an EMBL/GenBank/DDBJ whole genome shotgun (WGS) entry which is preliminary data.</text>
</comment>
<proteinExistence type="inferred from homology"/>
<reference evidence="8 9" key="1">
    <citation type="submission" date="2013-09" db="EMBL/GenBank/DDBJ databases">
        <title>Corchorus capsularis genome sequencing.</title>
        <authorList>
            <person name="Alam M."/>
            <person name="Haque M.S."/>
            <person name="Islam M.S."/>
            <person name="Emdad E.M."/>
            <person name="Islam M.M."/>
            <person name="Ahmed B."/>
            <person name="Halim A."/>
            <person name="Hossen Q.M.M."/>
            <person name="Hossain M.Z."/>
            <person name="Ahmed R."/>
            <person name="Khan M.M."/>
            <person name="Islam R."/>
            <person name="Rashid M.M."/>
            <person name="Khan S.A."/>
            <person name="Rahman M.S."/>
            <person name="Alam M."/>
        </authorList>
    </citation>
    <scope>NUCLEOTIDE SEQUENCE [LARGE SCALE GENOMIC DNA]</scope>
    <source>
        <strain evidence="9">cv. CVL-1</strain>
        <tissue evidence="8">Whole seedling</tissue>
    </source>
</reference>
<dbReference type="InterPro" id="IPR000719">
    <property type="entry name" value="Prot_kinase_dom"/>
</dbReference>
<keyword evidence="9" id="KW-1185">Reference proteome</keyword>
<evidence type="ECO:0000313" key="8">
    <source>
        <dbReference type="EMBL" id="OMO58957.1"/>
    </source>
</evidence>
<dbReference type="PROSITE" id="PS00108">
    <property type="entry name" value="PROTEIN_KINASE_ST"/>
    <property type="match status" value="1"/>
</dbReference>
<accession>A0A1R3GLN9</accession>
<evidence type="ECO:0000256" key="2">
    <source>
        <dbReference type="ARBA" id="ARBA00022527"/>
    </source>
</evidence>
<gene>
    <name evidence="8" type="ORF">CCACVL1_25211</name>
</gene>
<sequence>MENIERYQIVDTFEESNTVVHRAFDPERKVEVVLKEMQLNANDLAKAYLREAAILYDLSHPNIVRLERAFIHENRLWLVLECLDIDLAMRINTGAGLNAAHVKPYLKQILEAVSYCHSFGILHRDLKPANILLDSSHAVLKLADFDMARVFMGPDVKFTPDLVTMNYRAPELLMGARVYTPAVDMWSVGCIFAEMMKKPEKDFLFEGDLPEKVIRDAIVPLLGTPTEESWPGVSNLPGYEKIVKDLPPKDLAQEFPFNDPNAIDLLSKLLCMNPSQRISAEDALRHPFFVQASED</sequence>
<dbReference type="SUPFAM" id="SSF56112">
    <property type="entry name" value="Protein kinase-like (PK-like)"/>
    <property type="match status" value="1"/>
</dbReference>
<dbReference type="Gene3D" id="1.10.510.10">
    <property type="entry name" value="Transferase(Phosphotransferase) domain 1"/>
    <property type="match status" value="1"/>
</dbReference>
<evidence type="ECO:0000256" key="1">
    <source>
        <dbReference type="ARBA" id="ARBA00006485"/>
    </source>
</evidence>
<evidence type="ECO:0000256" key="3">
    <source>
        <dbReference type="ARBA" id="ARBA00022679"/>
    </source>
</evidence>
<dbReference type="Pfam" id="PF00069">
    <property type="entry name" value="Pkinase"/>
    <property type="match status" value="1"/>
</dbReference>
<dbReference type="EMBL" id="AWWV01014056">
    <property type="protein sequence ID" value="OMO58957.1"/>
    <property type="molecule type" value="Genomic_DNA"/>
</dbReference>